<dbReference type="Proteomes" id="UP000215361">
    <property type="component" value="Unassembled WGS sequence"/>
</dbReference>
<reference evidence="3" key="1">
    <citation type="submission" date="2017-04" db="EMBL/GenBank/DDBJ databases">
        <title>Finegoldia magna isolated from orthopedic joint implant-associated infections.</title>
        <authorList>
            <person name="Bjorklund S."/>
            <person name="Bruggemann H."/>
            <person name="Jensen A."/>
            <person name="Hellmark B."/>
            <person name="Soderquist B."/>
        </authorList>
    </citation>
    <scope>NUCLEOTIDE SEQUENCE [LARGE SCALE GENOMIC DNA]</scope>
    <source>
        <strain evidence="3">08T492</strain>
    </source>
</reference>
<dbReference type="GO" id="GO:0016301">
    <property type="term" value="F:kinase activity"/>
    <property type="evidence" value="ECO:0007669"/>
    <property type="project" value="InterPro"/>
</dbReference>
<dbReference type="AlphaFoldDB" id="A0A233W4X8"/>
<dbReference type="EMBL" id="NDYI01000003">
    <property type="protein sequence ID" value="OXZ39624.1"/>
    <property type="molecule type" value="Genomic_DNA"/>
</dbReference>
<proteinExistence type="predicted"/>
<evidence type="ECO:0000313" key="3">
    <source>
        <dbReference type="Proteomes" id="UP000215361"/>
    </source>
</evidence>
<dbReference type="PROSITE" id="PS51459">
    <property type="entry name" value="FIDO"/>
    <property type="match status" value="1"/>
</dbReference>
<dbReference type="Pfam" id="PF02661">
    <property type="entry name" value="Fic"/>
    <property type="match status" value="1"/>
</dbReference>
<dbReference type="InterPro" id="IPR003812">
    <property type="entry name" value="Fido"/>
</dbReference>
<evidence type="ECO:0000259" key="1">
    <source>
        <dbReference type="PROSITE" id="PS51459"/>
    </source>
</evidence>
<dbReference type="InterPro" id="IPR036597">
    <property type="entry name" value="Fido-like_dom_sf"/>
</dbReference>
<protein>
    <submittedName>
        <fullName evidence="2">Death-on-curing protein</fullName>
    </submittedName>
</protein>
<dbReference type="RefSeq" id="WP_094202443.1">
    <property type="nucleotide sequence ID" value="NZ_JAWGLI010000017.1"/>
</dbReference>
<accession>A0A233W4X8</accession>
<organism evidence="2 3">
    <name type="scientific">Finegoldia magna</name>
    <name type="common">Peptostreptococcus magnus</name>
    <dbReference type="NCBI Taxonomy" id="1260"/>
    <lineage>
        <taxon>Bacteria</taxon>
        <taxon>Bacillati</taxon>
        <taxon>Bacillota</taxon>
        <taxon>Tissierellia</taxon>
        <taxon>Tissierellales</taxon>
        <taxon>Peptoniphilaceae</taxon>
        <taxon>Finegoldia</taxon>
    </lineage>
</organism>
<name>A0A233W4X8_FINMA</name>
<dbReference type="Gene3D" id="1.20.120.1870">
    <property type="entry name" value="Fic/DOC protein, Fido domain"/>
    <property type="match status" value="1"/>
</dbReference>
<dbReference type="PANTHER" id="PTHR39426:SF1">
    <property type="entry name" value="HOMOLOGY TO DEATH-ON-CURING PROTEIN OF PHAGE P1"/>
    <property type="match status" value="1"/>
</dbReference>
<dbReference type="InterPro" id="IPR006440">
    <property type="entry name" value="Doc"/>
</dbReference>
<sequence>MISLTKRQVIMLHKSLIEQFGGERGVRDENLLDLSLNSPFQTFGGEDLYKGNINKIVHLGFSLIKNHPFIDGNKRIGTHVMLVLLEINGYSLKYCQKELIEIIMSVSASEKTEKDLLEWTRNHIL</sequence>
<gene>
    <name evidence="2" type="ORF">B9N56_00685</name>
</gene>
<dbReference type="SUPFAM" id="SSF140931">
    <property type="entry name" value="Fic-like"/>
    <property type="match status" value="1"/>
</dbReference>
<comment type="caution">
    <text evidence="2">The sequence shown here is derived from an EMBL/GenBank/DDBJ whole genome shotgun (WGS) entry which is preliminary data.</text>
</comment>
<dbReference type="PANTHER" id="PTHR39426">
    <property type="entry name" value="HOMOLOGY TO DEATH-ON-CURING PROTEIN OF PHAGE P1"/>
    <property type="match status" value="1"/>
</dbReference>
<dbReference type="InterPro" id="IPR053737">
    <property type="entry name" value="Type_II_TA_Toxin"/>
</dbReference>
<evidence type="ECO:0000313" key="2">
    <source>
        <dbReference type="EMBL" id="OXZ39624.1"/>
    </source>
</evidence>
<dbReference type="NCBIfam" id="TIGR01550">
    <property type="entry name" value="DOC_P1"/>
    <property type="match status" value="1"/>
</dbReference>
<feature type="domain" description="Fido" evidence="1">
    <location>
        <begin position="4"/>
        <end position="122"/>
    </location>
</feature>